<evidence type="ECO:0000259" key="2">
    <source>
        <dbReference type="PROSITE" id="PS01124"/>
    </source>
</evidence>
<evidence type="ECO:0000313" key="3">
    <source>
        <dbReference type="EMBL" id="OFC72699.1"/>
    </source>
</evidence>
<dbReference type="EMBL" id="MDHN01000003">
    <property type="protein sequence ID" value="OFC72699.1"/>
    <property type="molecule type" value="Genomic_DNA"/>
</dbReference>
<dbReference type="PROSITE" id="PS01124">
    <property type="entry name" value="HTH_ARAC_FAMILY_2"/>
    <property type="match status" value="1"/>
</dbReference>
<dbReference type="GO" id="GO:0005829">
    <property type="term" value="C:cytosol"/>
    <property type="evidence" value="ECO:0007669"/>
    <property type="project" value="TreeGrafter"/>
</dbReference>
<gene>
    <name evidence="3" type="ORF">BFC18_01965</name>
</gene>
<dbReference type="Proteomes" id="UP000175691">
    <property type="component" value="Unassembled WGS sequence"/>
</dbReference>
<proteinExistence type="predicted"/>
<comment type="caution">
    <text evidence="3">The sequence shown here is derived from an EMBL/GenBank/DDBJ whole genome shotgun (WGS) entry which is preliminary data.</text>
</comment>
<evidence type="ECO:0000256" key="1">
    <source>
        <dbReference type="ARBA" id="ARBA00023125"/>
    </source>
</evidence>
<dbReference type="PANTHER" id="PTHR47894:SF1">
    <property type="entry name" value="HTH-TYPE TRANSCRIPTIONAL REGULATOR VQSM"/>
    <property type="match status" value="1"/>
</dbReference>
<dbReference type="Pfam" id="PF12625">
    <property type="entry name" value="Arabinose_bd"/>
    <property type="match status" value="1"/>
</dbReference>
<dbReference type="SMART" id="SM00342">
    <property type="entry name" value="HTH_ARAC"/>
    <property type="match status" value="1"/>
</dbReference>
<dbReference type="AlphaFoldDB" id="A0A1E7ZGR2"/>
<dbReference type="Gene3D" id="1.10.10.60">
    <property type="entry name" value="Homeodomain-like"/>
    <property type="match status" value="1"/>
</dbReference>
<reference evidence="3 4" key="1">
    <citation type="submission" date="2016-08" db="EMBL/GenBank/DDBJ databases">
        <authorList>
            <person name="Seilhamer J.J."/>
        </authorList>
    </citation>
    <scope>NUCLEOTIDE SEQUENCE [LARGE SCALE GENOMIC DNA]</scope>
    <source>
        <strain evidence="3 4">KCTC 42603</strain>
    </source>
</reference>
<protein>
    <recommendedName>
        <fullName evidence="2">HTH araC/xylS-type domain-containing protein</fullName>
    </recommendedName>
</protein>
<evidence type="ECO:0000313" key="4">
    <source>
        <dbReference type="Proteomes" id="UP000175691"/>
    </source>
</evidence>
<dbReference type="PANTHER" id="PTHR47894">
    <property type="entry name" value="HTH-TYPE TRANSCRIPTIONAL REGULATOR GADX"/>
    <property type="match status" value="1"/>
</dbReference>
<name>A0A1E7ZGR2_9ALTE</name>
<feature type="domain" description="HTH araC/xylS-type" evidence="2">
    <location>
        <begin position="235"/>
        <end position="334"/>
    </location>
</feature>
<dbReference type="InterPro" id="IPR032687">
    <property type="entry name" value="AraC-type_N"/>
</dbReference>
<dbReference type="GO" id="GO:0000976">
    <property type="term" value="F:transcription cis-regulatory region binding"/>
    <property type="evidence" value="ECO:0007669"/>
    <property type="project" value="TreeGrafter"/>
</dbReference>
<dbReference type="InterPro" id="IPR018060">
    <property type="entry name" value="HTH_AraC"/>
</dbReference>
<sequence>MMSNTMIAQDTRYIPAQPLCQVVVDICRSLGVAEHKLLRGTGIFEADIRDNGKVSVLQLAALLVNAEKLSGARELGFLIGQALATSHNKGFLNALGYSRDLNQALRLLSAFINQVCSLVSFGEYRQGSARLFTFRDAAGHHKAFGIASMIVCSAMVSISKLWCGHRLPLTFHFPFSRPRHIAEFEMYLGRKLHFDSPCFSVTVSENALVEPFSRADSFLLMASVHHFAKTRKVGALLPQIIRNMVTRNPQIAALDVAQALDISPATLKRKLKECNTTFSALNDEVRREQAVFLLRICRLTNEQSALNMAISDLTNFRRAVKRWTGRTPSELRGH</sequence>
<dbReference type="STRING" id="1656094.BFC18_01965"/>
<dbReference type="GO" id="GO:0003700">
    <property type="term" value="F:DNA-binding transcription factor activity"/>
    <property type="evidence" value="ECO:0007669"/>
    <property type="project" value="InterPro"/>
</dbReference>
<keyword evidence="4" id="KW-1185">Reference proteome</keyword>
<keyword evidence="1" id="KW-0238">DNA-binding</keyword>
<dbReference type="Pfam" id="PF12833">
    <property type="entry name" value="HTH_18"/>
    <property type="match status" value="1"/>
</dbReference>
<organism evidence="3 4">
    <name type="scientific">Alteromonas confluentis</name>
    <dbReference type="NCBI Taxonomy" id="1656094"/>
    <lineage>
        <taxon>Bacteria</taxon>
        <taxon>Pseudomonadati</taxon>
        <taxon>Pseudomonadota</taxon>
        <taxon>Gammaproteobacteria</taxon>
        <taxon>Alteromonadales</taxon>
        <taxon>Alteromonadaceae</taxon>
        <taxon>Alteromonas/Salinimonas group</taxon>
        <taxon>Alteromonas</taxon>
    </lineage>
</organism>
<accession>A0A1E7ZGR2</accession>